<dbReference type="Proteomes" id="UP000639606">
    <property type="component" value="Unassembled WGS sequence"/>
</dbReference>
<reference evidence="1" key="2">
    <citation type="submission" date="2020-09" db="EMBL/GenBank/DDBJ databases">
        <authorList>
            <person name="Sun Q."/>
            <person name="Ohkuma M."/>
        </authorList>
    </citation>
    <scope>NUCLEOTIDE SEQUENCE</scope>
    <source>
        <strain evidence="1">JCM 3313</strain>
    </source>
</reference>
<organism evidence="1 2">
    <name type="scientific">Saccharothrix coeruleofusca</name>
    <dbReference type="NCBI Taxonomy" id="33919"/>
    <lineage>
        <taxon>Bacteria</taxon>
        <taxon>Bacillati</taxon>
        <taxon>Actinomycetota</taxon>
        <taxon>Actinomycetes</taxon>
        <taxon>Pseudonocardiales</taxon>
        <taxon>Pseudonocardiaceae</taxon>
        <taxon>Saccharothrix</taxon>
    </lineage>
</organism>
<proteinExistence type="predicted"/>
<dbReference type="EMBL" id="BMRG01000001">
    <property type="protein sequence ID" value="GGP36426.1"/>
    <property type="molecule type" value="Genomic_DNA"/>
</dbReference>
<sequence length="61" mass="6436">MPPYGMAALGAYVLEPEGLQYAFNPAHGQVGQRRAHAALPGRWKWVTNGAGVIVGVGTCSR</sequence>
<reference evidence="1" key="1">
    <citation type="journal article" date="2014" name="Int. J. Syst. Evol. Microbiol.">
        <title>Complete genome sequence of Corynebacterium casei LMG S-19264T (=DSM 44701T), isolated from a smear-ripened cheese.</title>
        <authorList>
            <consortium name="US DOE Joint Genome Institute (JGI-PGF)"/>
            <person name="Walter F."/>
            <person name="Albersmeier A."/>
            <person name="Kalinowski J."/>
            <person name="Ruckert C."/>
        </authorList>
    </citation>
    <scope>NUCLEOTIDE SEQUENCE</scope>
    <source>
        <strain evidence="1">JCM 3313</strain>
    </source>
</reference>
<accession>A0A918EAT8</accession>
<gene>
    <name evidence="1" type="ORF">GCM10010185_04420</name>
</gene>
<protein>
    <submittedName>
        <fullName evidence="1">Uncharacterized protein</fullName>
    </submittedName>
</protein>
<dbReference type="AlphaFoldDB" id="A0A918EAT8"/>
<evidence type="ECO:0000313" key="2">
    <source>
        <dbReference type="Proteomes" id="UP000639606"/>
    </source>
</evidence>
<comment type="caution">
    <text evidence="1">The sequence shown here is derived from an EMBL/GenBank/DDBJ whole genome shotgun (WGS) entry which is preliminary data.</text>
</comment>
<keyword evidence="2" id="KW-1185">Reference proteome</keyword>
<evidence type="ECO:0000313" key="1">
    <source>
        <dbReference type="EMBL" id="GGP36426.1"/>
    </source>
</evidence>
<name>A0A918EAT8_9PSEU</name>